<name>F5RK75_9FIRM</name>
<sequence>METPQPHRLGRFYAVLSDDSRGWYRIVIELVRSNVSAVFPFDCKVVDKDLSKLLDVFERGKKGEVQIGLYIEVPVLPVGESHAQDIIT</sequence>
<gene>
    <name evidence="1" type="ORF">HMPREF9081_0660</name>
</gene>
<dbReference type="Proteomes" id="UP000004067">
    <property type="component" value="Unassembled WGS sequence"/>
</dbReference>
<dbReference type="STRING" id="888060.HMPREF9081_0660"/>
<proteinExistence type="predicted"/>
<dbReference type="HOGENOM" id="CLU_2463440_0_0_9"/>
<evidence type="ECO:0000313" key="1">
    <source>
        <dbReference type="EMBL" id="EGK61075.1"/>
    </source>
</evidence>
<dbReference type="EMBL" id="AFHQ01000024">
    <property type="protein sequence ID" value="EGK61075.1"/>
    <property type="molecule type" value="Genomic_DNA"/>
</dbReference>
<reference evidence="1 2" key="1">
    <citation type="submission" date="2011-04" db="EMBL/GenBank/DDBJ databases">
        <authorList>
            <person name="Muzny D."/>
            <person name="Qin X."/>
            <person name="Deng J."/>
            <person name="Jiang H."/>
            <person name="Liu Y."/>
            <person name="Qu J."/>
            <person name="Song X.-Z."/>
            <person name="Zhang L."/>
            <person name="Thornton R."/>
            <person name="Coyle M."/>
            <person name="Francisco L."/>
            <person name="Jackson L."/>
            <person name="Javaid M."/>
            <person name="Korchina V."/>
            <person name="Kovar C."/>
            <person name="Mata R."/>
            <person name="Mathew T."/>
            <person name="Ngo R."/>
            <person name="Nguyen L."/>
            <person name="Nguyen N."/>
            <person name="Okwuonu G."/>
            <person name="Ongeri F."/>
            <person name="Pham C."/>
            <person name="Simmons D."/>
            <person name="Wilczek-Boney K."/>
            <person name="Hale W."/>
            <person name="Jakkamsetti A."/>
            <person name="Pham P."/>
            <person name="Ruth R."/>
            <person name="San Lucas F."/>
            <person name="Warren J."/>
            <person name="Zhang J."/>
            <person name="Zhao Z."/>
            <person name="Zhou C."/>
            <person name="Zhu D."/>
            <person name="Lee S."/>
            <person name="Bess C."/>
            <person name="Blankenburg K."/>
            <person name="Forbes L."/>
            <person name="Fu Q."/>
            <person name="Gubbala S."/>
            <person name="Hirani K."/>
            <person name="Jayaseelan J.C."/>
            <person name="Lara F."/>
            <person name="Munidasa M."/>
            <person name="Palculict T."/>
            <person name="Patil S."/>
            <person name="Pu L.-L."/>
            <person name="Saada N."/>
            <person name="Tang L."/>
            <person name="Weissenberger G."/>
            <person name="Zhu Y."/>
            <person name="Hemphill L."/>
            <person name="Shang Y."/>
            <person name="Youmans B."/>
            <person name="Ayvaz T."/>
            <person name="Ross M."/>
            <person name="Santibanez J."/>
            <person name="Aqrawi P."/>
            <person name="Gross S."/>
            <person name="Joshi V."/>
            <person name="Fowler G."/>
            <person name="Nazareth L."/>
            <person name="Reid J."/>
            <person name="Worley K."/>
            <person name="Petrosino J."/>
            <person name="Highlander S."/>
            <person name="Gibbs R."/>
        </authorList>
    </citation>
    <scope>NUCLEOTIDE SEQUENCE [LARGE SCALE GENOMIC DNA]</scope>
    <source>
        <strain evidence="1 2">DSM 2778</strain>
    </source>
</reference>
<dbReference type="AlphaFoldDB" id="F5RK75"/>
<protein>
    <submittedName>
        <fullName evidence="1">Uncharacterized protein</fullName>
    </submittedName>
</protein>
<organism evidence="1 2">
    <name type="scientific">Centipeda periodontii DSM 2778</name>
    <dbReference type="NCBI Taxonomy" id="888060"/>
    <lineage>
        <taxon>Bacteria</taxon>
        <taxon>Bacillati</taxon>
        <taxon>Bacillota</taxon>
        <taxon>Negativicutes</taxon>
        <taxon>Selenomonadales</taxon>
        <taxon>Selenomonadaceae</taxon>
        <taxon>Centipeda</taxon>
    </lineage>
</organism>
<accession>F5RK75</accession>
<comment type="caution">
    <text evidence="1">The sequence shown here is derived from an EMBL/GenBank/DDBJ whole genome shotgun (WGS) entry which is preliminary data.</text>
</comment>
<keyword evidence="2" id="KW-1185">Reference proteome</keyword>
<evidence type="ECO:0000313" key="2">
    <source>
        <dbReference type="Proteomes" id="UP000004067"/>
    </source>
</evidence>